<name>A0A1Y1Y3M0_9FUNG</name>
<sequence length="440" mass="50386">MAQKGSFHAVSKLSERSPEGLLRFEKLLKVLLEQIEAVDQKQSKRKRTISQRLTPSPLLNGATRIVRKLSCHLTSCITNPHFVNPKTISGYESPCPVLSRSLLRKEQNYPELLRDVDLRWLHKGLQRINHANFYPNKMLPEICIEKLLHRFWVPFCDKYSSTLEKLHVGMTIPLDRIFPLNSQYTMLSYLDLKIADFDMEHATIISRSCRQLERIRISTCISIFDLGLAKVLACQQSNSFKELILECPEPLSISNTINTLLQFHRQSLTTLKLNFYLFPLPGTRKNNASIGALSRFENLRCLELRGCPSANDERMEKVVEVCSLTKVVLERTSITHVTIEALAKHSGPQLKELSFGTSDKRLGHVIPMLATHCPNIRVLESTHPFVEAMKNSFMPNVYHQIDRFKDPPTTTYPKRTQSSFFVVSLNVNRGDPPFREKITS</sequence>
<evidence type="ECO:0000313" key="1">
    <source>
        <dbReference type="EMBL" id="ORX92621.1"/>
    </source>
</evidence>
<protein>
    <recommendedName>
        <fullName evidence="3">RNI-like protein</fullName>
    </recommendedName>
</protein>
<dbReference type="EMBL" id="MCFE01000267">
    <property type="protein sequence ID" value="ORX92621.1"/>
    <property type="molecule type" value="Genomic_DNA"/>
</dbReference>
<accession>A0A1Y1Y3M0</accession>
<dbReference type="AlphaFoldDB" id="A0A1Y1Y3M0"/>
<gene>
    <name evidence="1" type="ORF">K493DRAFT_354266</name>
</gene>
<comment type="caution">
    <text evidence="1">The sequence shown here is derived from an EMBL/GenBank/DDBJ whole genome shotgun (WGS) entry which is preliminary data.</text>
</comment>
<dbReference type="InterPro" id="IPR032675">
    <property type="entry name" value="LRR_dom_sf"/>
</dbReference>
<reference evidence="1 2" key="1">
    <citation type="submission" date="2016-07" db="EMBL/GenBank/DDBJ databases">
        <title>Pervasive Adenine N6-methylation of Active Genes in Fungi.</title>
        <authorList>
            <consortium name="DOE Joint Genome Institute"/>
            <person name="Mondo S.J."/>
            <person name="Dannebaum R.O."/>
            <person name="Kuo R.C."/>
            <person name="Labutti K."/>
            <person name="Haridas S."/>
            <person name="Kuo A."/>
            <person name="Salamov A."/>
            <person name="Ahrendt S.R."/>
            <person name="Lipzen A."/>
            <person name="Sullivan W."/>
            <person name="Andreopoulos W.B."/>
            <person name="Clum A."/>
            <person name="Lindquist E."/>
            <person name="Daum C."/>
            <person name="Ramamoorthy G.K."/>
            <person name="Gryganskyi A."/>
            <person name="Culley D."/>
            <person name="Magnuson J.K."/>
            <person name="James T.Y."/>
            <person name="O'Malley M.A."/>
            <person name="Stajich J.E."/>
            <person name="Spatafora J.W."/>
            <person name="Visel A."/>
            <person name="Grigoriev I.V."/>
        </authorList>
    </citation>
    <scope>NUCLEOTIDE SEQUENCE [LARGE SCALE GENOMIC DNA]</scope>
    <source>
        <strain evidence="1 2">CBS 931.73</strain>
    </source>
</reference>
<dbReference type="Proteomes" id="UP000193498">
    <property type="component" value="Unassembled WGS sequence"/>
</dbReference>
<organism evidence="1 2">
    <name type="scientific">Basidiobolus meristosporus CBS 931.73</name>
    <dbReference type="NCBI Taxonomy" id="1314790"/>
    <lineage>
        <taxon>Eukaryota</taxon>
        <taxon>Fungi</taxon>
        <taxon>Fungi incertae sedis</taxon>
        <taxon>Zoopagomycota</taxon>
        <taxon>Entomophthoromycotina</taxon>
        <taxon>Basidiobolomycetes</taxon>
        <taxon>Basidiobolales</taxon>
        <taxon>Basidiobolaceae</taxon>
        <taxon>Basidiobolus</taxon>
    </lineage>
</organism>
<evidence type="ECO:0000313" key="2">
    <source>
        <dbReference type="Proteomes" id="UP000193498"/>
    </source>
</evidence>
<dbReference type="Gene3D" id="3.80.10.10">
    <property type="entry name" value="Ribonuclease Inhibitor"/>
    <property type="match status" value="1"/>
</dbReference>
<dbReference type="SUPFAM" id="SSF52047">
    <property type="entry name" value="RNI-like"/>
    <property type="match status" value="1"/>
</dbReference>
<evidence type="ECO:0008006" key="3">
    <source>
        <dbReference type="Google" id="ProtNLM"/>
    </source>
</evidence>
<dbReference type="InParanoid" id="A0A1Y1Y3M0"/>
<keyword evidence="2" id="KW-1185">Reference proteome</keyword>
<proteinExistence type="predicted"/>